<dbReference type="AlphaFoldDB" id="A0A8T0A7B5"/>
<dbReference type="Gene3D" id="2.60.120.200">
    <property type="match status" value="1"/>
</dbReference>
<dbReference type="SUPFAM" id="SSF49899">
    <property type="entry name" value="Concanavalin A-like lectins/glucanases"/>
    <property type="match status" value="1"/>
</dbReference>
<evidence type="ECO:0000313" key="4">
    <source>
        <dbReference type="Proteomes" id="UP000606274"/>
    </source>
</evidence>
<evidence type="ECO:0000259" key="2">
    <source>
        <dbReference type="PROSITE" id="PS50025"/>
    </source>
</evidence>
<dbReference type="EMBL" id="JABFDY010000027">
    <property type="protein sequence ID" value="KAF7687771.1"/>
    <property type="molecule type" value="Genomic_DNA"/>
</dbReference>
<protein>
    <recommendedName>
        <fullName evidence="2">Laminin G domain-containing protein</fullName>
    </recommendedName>
</protein>
<reference evidence="3" key="1">
    <citation type="submission" date="2020-08" db="EMBL/GenBank/DDBJ databases">
        <title>Chromosome-level assembly of Southern catfish (Silurus meridionalis) provides insights into visual adaptation to the nocturnal and benthic lifestyles.</title>
        <authorList>
            <person name="Zhang Y."/>
            <person name="Wang D."/>
            <person name="Peng Z."/>
        </authorList>
    </citation>
    <scope>NUCLEOTIDE SEQUENCE</scope>
    <source>
        <strain evidence="3">SWU-2019-XX</strain>
        <tissue evidence="3">Muscle</tissue>
    </source>
</reference>
<accession>A0A8T0A7B5</accession>
<dbReference type="PROSITE" id="PS50025">
    <property type="entry name" value="LAM_G_DOMAIN"/>
    <property type="match status" value="1"/>
</dbReference>
<comment type="caution">
    <text evidence="3">The sequence shown here is derived from an EMBL/GenBank/DDBJ whole genome shotgun (WGS) entry which is preliminary data.</text>
</comment>
<keyword evidence="1" id="KW-1015">Disulfide bond</keyword>
<name>A0A8T0A7B5_SILME</name>
<keyword evidence="4" id="KW-1185">Reference proteome</keyword>
<dbReference type="Proteomes" id="UP000606274">
    <property type="component" value="Unassembled WGS sequence"/>
</dbReference>
<organism evidence="3 4">
    <name type="scientific">Silurus meridionalis</name>
    <name type="common">Southern catfish</name>
    <name type="synonym">Silurus soldatovi meridionalis</name>
    <dbReference type="NCBI Taxonomy" id="175797"/>
    <lineage>
        <taxon>Eukaryota</taxon>
        <taxon>Metazoa</taxon>
        <taxon>Chordata</taxon>
        <taxon>Craniata</taxon>
        <taxon>Vertebrata</taxon>
        <taxon>Euteleostomi</taxon>
        <taxon>Actinopterygii</taxon>
        <taxon>Neopterygii</taxon>
        <taxon>Teleostei</taxon>
        <taxon>Ostariophysi</taxon>
        <taxon>Siluriformes</taxon>
        <taxon>Siluridae</taxon>
        <taxon>Silurus</taxon>
    </lineage>
</organism>
<proteinExistence type="predicted"/>
<evidence type="ECO:0000313" key="3">
    <source>
        <dbReference type="EMBL" id="KAF7687771.1"/>
    </source>
</evidence>
<sequence length="92" mass="9928">MFEHSYDLGTGAVLVVVNGTFSDGKWHRVKAVRDGPSGKLTVDDYGEIALHTSRQYLAGLVGCVSHFTLSTDYHVSLVEDAADGKNINICSN</sequence>
<evidence type="ECO:0000256" key="1">
    <source>
        <dbReference type="PROSITE-ProRule" id="PRU00122"/>
    </source>
</evidence>
<feature type="domain" description="Laminin G" evidence="2">
    <location>
        <begin position="1"/>
        <end position="90"/>
    </location>
</feature>
<dbReference type="InterPro" id="IPR013320">
    <property type="entry name" value="ConA-like_dom_sf"/>
</dbReference>
<dbReference type="Pfam" id="PF02210">
    <property type="entry name" value="Laminin_G_2"/>
    <property type="match status" value="1"/>
</dbReference>
<dbReference type="InterPro" id="IPR001791">
    <property type="entry name" value="Laminin_G"/>
</dbReference>
<gene>
    <name evidence="3" type="ORF">HF521_014999</name>
</gene>
<feature type="disulfide bond" evidence="1">
    <location>
        <begin position="63"/>
        <end position="90"/>
    </location>
</feature>